<dbReference type="InterPro" id="IPR050389">
    <property type="entry name" value="LysR-type_TF"/>
</dbReference>
<protein>
    <submittedName>
        <fullName evidence="6">LysR family transcriptional regulator</fullName>
    </submittedName>
</protein>
<dbReference type="Gene3D" id="3.40.190.10">
    <property type="entry name" value="Periplasmic binding protein-like II"/>
    <property type="match status" value="2"/>
</dbReference>
<dbReference type="InterPro" id="IPR036390">
    <property type="entry name" value="WH_DNA-bd_sf"/>
</dbReference>
<dbReference type="PANTHER" id="PTHR30118:SF15">
    <property type="entry name" value="TRANSCRIPTIONAL REGULATORY PROTEIN"/>
    <property type="match status" value="1"/>
</dbReference>
<dbReference type="InterPro" id="IPR000847">
    <property type="entry name" value="LysR_HTH_N"/>
</dbReference>
<comment type="caution">
    <text evidence="6">The sequence shown here is derived from an EMBL/GenBank/DDBJ whole genome shotgun (WGS) entry which is preliminary data.</text>
</comment>
<dbReference type="PRINTS" id="PR00039">
    <property type="entry name" value="HTHLYSR"/>
</dbReference>
<dbReference type="SUPFAM" id="SSF53850">
    <property type="entry name" value="Periplasmic binding protein-like II"/>
    <property type="match status" value="1"/>
</dbReference>
<reference evidence="6 7" key="1">
    <citation type="submission" date="2024-03" db="EMBL/GenBank/DDBJ databases">
        <title>Novel species of the genus Variovorax.</title>
        <authorList>
            <person name="Liu Q."/>
            <person name="Xin Y.-H."/>
        </authorList>
    </citation>
    <scope>NUCLEOTIDE SEQUENCE [LARGE SCALE GENOMIC DNA]</scope>
    <source>
        <strain evidence="6 7">KACC 18501</strain>
    </source>
</reference>
<evidence type="ECO:0000313" key="7">
    <source>
        <dbReference type="Proteomes" id="UP001363010"/>
    </source>
</evidence>
<accession>A0ABU8W418</accession>
<dbReference type="SUPFAM" id="SSF46785">
    <property type="entry name" value="Winged helix' DNA-binding domain"/>
    <property type="match status" value="1"/>
</dbReference>
<feature type="domain" description="HTH lysR-type" evidence="5">
    <location>
        <begin position="14"/>
        <end position="67"/>
    </location>
</feature>
<dbReference type="PROSITE" id="PS50931">
    <property type="entry name" value="HTH_LYSR"/>
    <property type="match status" value="1"/>
</dbReference>
<dbReference type="Proteomes" id="UP001363010">
    <property type="component" value="Unassembled WGS sequence"/>
</dbReference>
<keyword evidence="4" id="KW-0804">Transcription</keyword>
<keyword evidence="3" id="KW-0238">DNA-binding</keyword>
<evidence type="ECO:0000256" key="4">
    <source>
        <dbReference type="ARBA" id="ARBA00023163"/>
    </source>
</evidence>
<evidence type="ECO:0000256" key="1">
    <source>
        <dbReference type="ARBA" id="ARBA00009437"/>
    </source>
</evidence>
<keyword evidence="7" id="KW-1185">Reference proteome</keyword>
<dbReference type="Pfam" id="PF00126">
    <property type="entry name" value="HTH_1"/>
    <property type="match status" value="1"/>
</dbReference>
<evidence type="ECO:0000259" key="5">
    <source>
        <dbReference type="PROSITE" id="PS50931"/>
    </source>
</evidence>
<comment type="similarity">
    <text evidence="1">Belongs to the LysR transcriptional regulatory family.</text>
</comment>
<dbReference type="InterPro" id="IPR005119">
    <property type="entry name" value="LysR_subst-bd"/>
</dbReference>
<sequence>MTSRSNVDQLDGYLIRALCALMEERSVSRAARRMGQTQPAVSATLKRLRSILSDPLLVRNKLDMVPTERGLQLAAQARVALDAMGALVATPESFEAQRAALTFRVASPDYLAPSVLAEVARRIREEAPLCRLEVHPMGPDFDSERALVDDQLDVIVGNWPDPPELLHTLLLLEDQLVCLVRPGHDLAGCGELTLEQYLSASHVAPMRYSGLHRGVVETHLAKLHVARDARVSVPYFGLAPHVVARTDLVFTTARHFAEHFAMSLGLVILQTPPGFPTMRFYQLWHERAHQAPAHRWLRAVIAEVGRAHAPLAGTTGAGAP</sequence>
<evidence type="ECO:0000313" key="6">
    <source>
        <dbReference type="EMBL" id="MEJ8824801.1"/>
    </source>
</evidence>
<gene>
    <name evidence="6" type="ORF">WKW80_22625</name>
</gene>
<proteinExistence type="inferred from homology"/>
<evidence type="ECO:0000256" key="3">
    <source>
        <dbReference type="ARBA" id="ARBA00023125"/>
    </source>
</evidence>
<dbReference type="Pfam" id="PF03466">
    <property type="entry name" value="LysR_substrate"/>
    <property type="match status" value="1"/>
</dbReference>
<dbReference type="InterPro" id="IPR036388">
    <property type="entry name" value="WH-like_DNA-bd_sf"/>
</dbReference>
<dbReference type="RefSeq" id="WP_340365823.1">
    <property type="nucleotide sequence ID" value="NZ_JBBKZV010000016.1"/>
</dbReference>
<evidence type="ECO:0000256" key="2">
    <source>
        <dbReference type="ARBA" id="ARBA00023015"/>
    </source>
</evidence>
<keyword evidence="2" id="KW-0805">Transcription regulation</keyword>
<organism evidence="6 7">
    <name type="scientific">Variovorax humicola</name>
    <dbReference type="NCBI Taxonomy" id="1769758"/>
    <lineage>
        <taxon>Bacteria</taxon>
        <taxon>Pseudomonadati</taxon>
        <taxon>Pseudomonadota</taxon>
        <taxon>Betaproteobacteria</taxon>
        <taxon>Burkholderiales</taxon>
        <taxon>Comamonadaceae</taxon>
        <taxon>Variovorax</taxon>
    </lineage>
</organism>
<name>A0ABU8W418_9BURK</name>
<dbReference type="PANTHER" id="PTHR30118">
    <property type="entry name" value="HTH-TYPE TRANSCRIPTIONAL REGULATOR LEUO-RELATED"/>
    <property type="match status" value="1"/>
</dbReference>
<dbReference type="Gene3D" id="1.10.10.10">
    <property type="entry name" value="Winged helix-like DNA-binding domain superfamily/Winged helix DNA-binding domain"/>
    <property type="match status" value="1"/>
</dbReference>
<dbReference type="EMBL" id="JBBKZV010000016">
    <property type="protein sequence ID" value="MEJ8824801.1"/>
    <property type="molecule type" value="Genomic_DNA"/>
</dbReference>